<dbReference type="InterPro" id="IPR023347">
    <property type="entry name" value="Lysozyme_dom_sf"/>
</dbReference>
<dbReference type="GO" id="GO:0031640">
    <property type="term" value="P:killing of cells of another organism"/>
    <property type="evidence" value="ECO:0007669"/>
    <property type="project" value="UniProtKB-KW"/>
</dbReference>
<reference evidence="8 9" key="2">
    <citation type="submission" date="2019-06" db="EMBL/GenBank/DDBJ databases">
        <authorList>
            <person name="Seo Y."/>
        </authorList>
    </citation>
    <scope>NUCLEOTIDE SEQUENCE [LARGE SCALE GENOMIC DNA]</scope>
    <source>
        <strain evidence="8 9">MaA-Y11</strain>
    </source>
</reference>
<name>A0A501QET1_9FLAO</name>
<reference evidence="8 9" key="1">
    <citation type="submission" date="2019-06" db="EMBL/GenBank/DDBJ databases">
        <title>Flavobacterium sp. MaA-Y11 from geoumgang.</title>
        <authorList>
            <person name="Jeong S."/>
        </authorList>
    </citation>
    <scope>NUCLEOTIDE SEQUENCE [LARGE SCALE GENOMIC DNA]</scope>
    <source>
        <strain evidence="8 9">MaA-Y11</strain>
    </source>
</reference>
<dbReference type="GO" id="GO:0016998">
    <property type="term" value="P:cell wall macromolecule catabolic process"/>
    <property type="evidence" value="ECO:0007669"/>
    <property type="project" value="InterPro"/>
</dbReference>
<dbReference type="InterPro" id="IPR002196">
    <property type="entry name" value="Glyco_hydro_24"/>
</dbReference>
<dbReference type="HAMAP" id="MF_04110">
    <property type="entry name" value="ENDOLYSIN_T4"/>
    <property type="match status" value="1"/>
</dbReference>
<comment type="caution">
    <text evidence="8">The sequence shown here is derived from an EMBL/GenBank/DDBJ whole genome shotgun (WGS) entry which is preliminary data.</text>
</comment>
<keyword evidence="2 7" id="KW-0929">Antimicrobial</keyword>
<keyword evidence="9" id="KW-1185">Reference proteome</keyword>
<dbReference type="InterPro" id="IPR033907">
    <property type="entry name" value="Endolysin_autolysin"/>
</dbReference>
<dbReference type="EC" id="3.2.1.17" evidence="7"/>
<protein>
    <recommendedName>
        <fullName evidence="7">Lysozyme</fullName>
        <ecNumber evidence="7">3.2.1.17</ecNumber>
    </recommendedName>
</protein>
<dbReference type="Pfam" id="PF00959">
    <property type="entry name" value="Phage_lysozyme"/>
    <property type="match status" value="1"/>
</dbReference>
<keyword evidence="4 7" id="KW-0378">Hydrolase</keyword>
<evidence type="ECO:0000313" key="8">
    <source>
        <dbReference type="EMBL" id="TPD70506.1"/>
    </source>
</evidence>
<dbReference type="CDD" id="cd00737">
    <property type="entry name" value="lyz_endolysin_autolysin"/>
    <property type="match status" value="1"/>
</dbReference>
<dbReference type="PANTHER" id="PTHR38107">
    <property type="match status" value="1"/>
</dbReference>
<dbReference type="InterPro" id="IPR034690">
    <property type="entry name" value="Endolysin_T4_type"/>
</dbReference>
<dbReference type="InterPro" id="IPR051018">
    <property type="entry name" value="Bacteriophage_GH24"/>
</dbReference>
<evidence type="ECO:0000256" key="2">
    <source>
        <dbReference type="ARBA" id="ARBA00022529"/>
    </source>
</evidence>
<evidence type="ECO:0000256" key="6">
    <source>
        <dbReference type="ARBA" id="ARBA00023295"/>
    </source>
</evidence>
<evidence type="ECO:0000256" key="3">
    <source>
        <dbReference type="ARBA" id="ARBA00022638"/>
    </source>
</evidence>
<accession>A0A501QET1</accession>
<dbReference type="GO" id="GO:0003796">
    <property type="term" value="F:lysozyme activity"/>
    <property type="evidence" value="ECO:0007669"/>
    <property type="project" value="UniProtKB-EC"/>
</dbReference>
<dbReference type="Gene3D" id="1.10.530.40">
    <property type="match status" value="1"/>
</dbReference>
<keyword evidence="6 7" id="KW-0326">Glycosidase</keyword>
<dbReference type="InterPro" id="IPR023346">
    <property type="entry name" value="Lysozyme-like_dom_sf"/>
</dbReference>
<dbReference type="EMBL" id="VFJE01000052">
    <property type="protein sequence ID" value="TPD70506.1"/>
    <property type="molecule type" value="Genomic_DNA"/>
</dbReference>
<evidence type="ECO:0000313" key="9">
    <source>
        <dbReference type="Proteomes" id="UP000319175"/>
    </source>
</evidence>
<organism evidence="8 9">
    <name type="scientific">Flavobacterium microcysteis</name>
    <dbReference type="NCBI Taxonomy" id="2596891"/>
    <lineage>
        <taxon>Bacteria</taxon>
        <taxon>Pseudomonadati</taxon>
        <taxon>Bacteroidota</taxon>
        <taxon>Flavobacteriia</taxon>
        <taxon>Flavobacteriales</taxon>
        <taxon>Flavobacteriaceae</taxon>
        <taxon>Flavobacterium</taxon>
    </lineage>
</organism>
<evidence type="ECO:0000256" key="5">
    <source>
        <dbReference type="ARBA" id="ARBA00023200"/>
    </source>
</evidence>
<evidence type="ECO:0000256" key="4">
    <source>
        <dbReference type="ARBA" id="ARBA00022801"/>
    </source>
</evidence>
<proteinExistence type="inferred from homology"/>
<keyword evidence="3 7" id="KW-0081">Bacteriolytic enzyme</keyword>
<comment type="similarity">
    <text evidence="7">Belongs to the glycosyl hydrolase 24 family.</text>
</comment>
<dbReference type="PANTHER" id="PTHR38107:SF3">
    <property type="entry name" value="LYSOZYME RRRD-RELATED"/>
    <property type="match status" value="1"/>
</dbReference>
<dbReference type="AlphaFoldDB" id="A0A501QET1"/>
<keyword evidence="5" id="KW-1035">Host cytoplasm</keyword>
<comment type="catalytic activity">
    <reaction evidence="1 7">
        <text>Hydrolysis of (1-&gt;4)-beta-linkages between N-acetylmuramic acid and N-acetyl-D-glucosamine residues in a peptidoglycan and between N-acetyl-D-glucosamine residues in chitodextrins.</text>
        <dbReference type="EC" id="3.2.1.17"/>
    </reaction>
</comment>
<sequence>MPCFNYLKNSLLQKRKMKILFSALWHKTLTKMKISSNGILQLTSHESLRLEAYDDKQPNKKITSASQVKGVLTIGYGHTKTAKVGMKITKEQAQNLLAQDLRYFENRLAKLVKVDVNQNMVDSLISFMYNIGDGAFAESTVLKVLNQKKYDAVPAAMLMWNKPAGIVGRRTDESKLFLLDFGVLNSVNVTAKNIANDAITLAAAGLAFLILK</sequence>
<evidence type="ECO:0000256" key="1">
    <source>
        <dbReference type="ARBA" id="ARBA00000632"/>
    </source>
</evidence>
<dbReference type="SUPFAM" id="SSF53955">
    <property type="entry name" value="Lysozyme-like"/>
    <property type="match status" value="1"/>
</dbReference>
<evidence type="ECO:0000256" key="7">
    <source>
        <dbReference type="RuleBase" id="RU003788"/>
    </source>
</evidence>
<dbReference type="Proteomes" id="UP000319175">
    <property type="component" value="Unassembled WGS sequence"/>
</dbReference>
<dbReference type="GO" id="GO:0009253">
    <property type="term" value="P:peptidoglycan catabolic process"/>
    <property type="evidence" value="ECO:0007669"/>
    <property type="project" value="InterPro"/>
</dbReference>
<dbReference type="GO" id="GO:0042742">
    <property type="term" value="P:defense response to bacterium"/>
    <property type="evidence" value="ECO:0007669"/>
    <property type="project" value="UniProtKB-KW"/>
</dbReference>
<gene>
    <name evidence="8" type="ORF">FJA49_06100</name>
</gene>